<dbReference type="EMBL" id="JDSS02000053">
    <property type="protein sequence ID" value="KFB66023.1"/>
    <property type="molecule type" value="Genomic_DNA"/>
</dbReference>
<reference evidence="1 2" key="1">
    <citation type="submission" date="2014-07" db="EMBL/GenBank/DDBJ databases">
        <title>Expanding our view of genomic diversity in Candidatus Accumulibacter clades.</title>
        <authorList>
            <person name="Skennerton C.T."/>
            <person name="Barr J.J."/>
            <person name="Slater F.R."/>
            <person name="Bond P.L."/>
            <person name="Tyson G.W."/>
        </authorList>
    </citation>
    <scope>NUCLEOTIDE SEQUENCE [LARGE SCALE GENOMIC DNA]</scope>
    <source>
        <strain evidence="2">SK-01</strain>
    </source>
</reference>
<organism evidence="1 2">
    <name type="scientific">Candidatus Accumulibacter vicinus</name>
    <dbReference type="NCBI Taxonomy" id="2954382"/>
    <lineage>
        <taxon>Bacteria</taxon>
        <taxon>Pseudomonadati</taxon>
        <taxon>Pseudomonadota</taxon>
        <taxon>Betaproteobacteria</taxon>
        <taxon>Candidatus Accumulibacter</taxon>
    </lineage>
</organism>
<comment type="caution">
    <text evidence="1">The sequence shown here is derived from an EMBL/GenBank/DDBJ whole genome shotgun (WGS) entry which is preliminary data.</text>
</comment>
<protein>
    <submittedName>
        <fullName evidence="1">Uncharacterized protein</fullName>
    </submittedName>
</protein>
<proteinExistence type="predicted"/>
<evidence type="ECO:0000313" key="1">
    <source>
        <dbReference type="EMBL" id="KFB66023.1"/>
    </source>
</evidence>
<evidence type="ECO:0000313" key="2">
    <source>
        <dbReference type="Proteomes" id="UP000019812"/>
    </source>
</evidence>
<name>A0A084XU79_9PROT</name>
<dbReference type="AlphaFoldDB" id="A0A084XU79"/>
<sequence length="148" mass="16072">MHKASEAACAVTTLLDLAAIAIEDAIAEIDIGARARLDQQHLVAANAEMAIGQEAQLLGCQFERLANPVEHDKVIAESLHLGKCQFHLAVKVAQRLTMLPSLARRRAYKGLGKRGTVMASKLSLSGGVIRHDRWFRIRSRAQAAVSPL</sequence>
<gene>
    <name evidence="1" type="ORF">CAPSK01_004865</name>
</gene>
<dbReference type="Proteomes" id="UP000019812">
    <property type="component" value="Unassembled WGS sequence"/>
</dbReference>
<accession>A0A084XU79</accession>